<sequence>MRKIAFVKVSENENRSSEFAYPYMDASTSSAASTVYIPAASQLSDNTSFHGLPHIAAAPATLVAPSNAPIPVQLVCSSIHYGQAMPVSVGLSQAQSTTFPLMYPLRLVPPGSAGCSAPQNGLDEHRGDLSTVNSSYTEQWANQLSYWGNVESCKDESLSPKDGAPVTFPSIPTPQPLAVVKPMVIPLVASTRIEQPFSPANPSGSDEIAHGSMTESSTSLNSSYRRGPDSENRGNASLSEQAINEQIAEKQRAEARRLEEERRETQKKEGERRRMEEIERSRKVEEEQRKKEAEEERKRKEDAVLAAIEEAKREAEKLRKAKLYKHVLEDSENSAELERTILGYDDATNVKILKEVESLERQKRYEMKNLDYNQKSVAKKKDETSKTLERVRRFTDDDRPIRPSPRMNQTFPCYSNEEESIGFNRRGRQSLRLPSVVKPVQKPRRNSLERSPSENFVEKQPLKHSVRRPSLTCTIPVRPQRRIPPPSGKVRRTVVNEAVSEDVSSTNGAVIADVISSDSFHPMHHSQSKQSRKNVDAVKEAKKSNNIELCREYLFPATSASGRTASAEIPALNPISATPFRPVTSRRSSHEALSLLSDIPTTEIEEKKASPKRRSIHHTEDSHLQKHGCTLSLPQVGAASLLLICACYGKQEFYKHSAY</sequence>
<dbReference type="AlphaFoldDB" id="A0A0N4V6G3"/>
<dbReference type="WBParaSite" id="EVEC_0000584801-mRNA-1">
    <property type="protein sequence ID" value="EVEC_0000584801-mRNA-1"/>
    <property type="gene ID" value="EVEC_0000584801"/>
</dbReference>
<feature type="compositionally biased region" description="Low complexity" evidence="1">
    <location>
        <begin position="212"/>
        <end position="223"/>
    </location>
</feature>
<feature type="compositionally biased region" description="Polar residues" evidence="1">
    <location>
        <begin position="233"/>
        <end position="244"/>
    </location>
</feature>
<feature type="region of interest" description="Disordered" evidence="1">
    <location>
        <begin position="423"/>
        <end position="465"/>
    </location>
</feature>
<reference evidence="2 3" key="2">
    <citation type="submission" date="2018-10" db="EMBL/GenBank/DDBJ databases">
        <authorList>
            <consortium name="Pathogen Informatics"/>
        </authorList>
    </citation>
    <scope>NUCLEOTIDE SEQUENCE [LARGE SCALE GENOMIC DNA]</scope>
</reference>
<evidence type="ECO:0000313" key="2">
    <source>
        <dbReference type="EMBL" id="VDD90708.1"/>
    </source>
</evidence>
<feature type="region of interest" description="Disordered" evidence="1">
    <location>
        <begin position="195"/>
        <end position="300"/>
    </location>
</feature>
<name>A0A0N4V6G3_ENTVE</name>
<protein>
    <submittedName>
        <fullName evidence="4">CCDC66 domain-containing protein</fullName>
    </submittedName>
</protein>
<feature type="compositionally biased region" description="Basic and acidic residues" evidence="1">
    <location>
        <begin position="247"/>
        <end position="300"/>
    </location>
</feature>
<dbReference type="Proteomes" id="UP000274131">
    <property type="component" value="Unassembled WGS sequence"/>
</dbReference>
<feature type="region of interest" description="Disordered" evidence="1">
    <location>
        <begin position="602"/>
        <end position="623"/>
    </location>
</feature>
<dbReference type="STRING" id="51028.A0A0N4V6G3"/>
<proteinExistence type="predicted"/>
<evidence type="ECO:0000313" key="3">
    <source>
        <dbReference type="Proteomes" id="UP000274131"/>
    </source>
</evidence>
<feature type="compositionally biased region" description="Basic and acidic residues" evidence="1">
    <location>
        <begin position="446"/>
        <end position="461"/>
    </location>
</feature>
<keyword evidence="3" id="KW-1185">Reference proteome</keyword>
<evidence type="ECO:0000313" key="4">
    <source>
        <dbReference type="WBParaSite" id="EVEC_0000584801-mRNA-1"/>
    </source>
</evidence>
<gene>
    <name evidence="2" type="ORF">EVEC_LOCUS5459</name>
</gene>
<reference evidence="4" key="1">
    <citation type="submission" date="2017-02" db="UniProtKB">
        <authorList>
            <consortium name="WormBaseParasite"/>
        </authorList>
    </citation>
    <scope>IDENTIFICATION</scope>
</reference>
<dbReference type="EMBL" id="UXUI01008172">
    <property type="protein sequence ID" value="VDD90708.1"/>
    <property type="molecule type" value="Genomic_DNA"/>
</dbReference>
<dbReference type="OrthoDB" id="5874030at2759"/>
<accession>A0A0N4V6G3</accession>
<evidence type="ECO:0000256" key="1">
    <source>
        <dbReference type="SAM" id="MobiDB-lite"/>
    </source>
</evidence>
<organism evidence="4">
    <name type="scientific">Enterobius vermicularis</name>
    <name type="common">Human pinworm</name>
    <dbReference type="NCBI Taxonomy" id="51028"/>
    <lineage>
        <taxon>Eukaryota</taxon>
        <taxon>Metazoa</taxon>
        <taxon>Ecdysozoa</taxon>
        <taxon>Nematoda</taxon>
        <taxon>Chromadorea</taxon>
        <taxon>Rhabditida</taxon>
        <taxon>Spirurina</taxon>
        <taxon>Oxyuridomorpha</taxon>
        <taxon>Oxyuroidea</taxon>
        <taxon>Oxyuridae</taxon>
        <taxon>Enterobius</taxon>
    </lineage>
</organism>